<evidence type="ECO:0000256" key="4">
    <source>
        <dbReference type="ARBA" id="ARBA00023163"/>
    </source>
</evidence>
<feature type="domain" description="HTH lysR-type" evidence="5">
    <location>
        <begin position="1"/>
        <end position="58"/>
    </location>
</feature>
<dbReference type="Gene3D" id="3.40.190.10">
    <property type="entry name" value="Periplasmic binding protein-like II"/>
    <property type="match status" value="2"/>
</dbReference>
<dbReference type="Pfam" id="PF03466">
    <property type="entry name" value="LysR_substrate"/>
    <property type="match status" value="1"/>
</dbReference>
<dbReference type="PRINTS" id="PR00039">
    <property type="entry name" value="HTHLYSR"/>
</dbReference>
<evidence type="ECO:0000256" key="2">
    <source>
        <dbReference type="ARBA" id="ARBA00023015"/>
    </source>
</evidence>
<keyword evidence="3" id="KW-0238">DNA-binding</keyword>
<evidence type="ECO:0000256" key="1">
    <source>
        <dbReference type="ARBA" id="ARBA00009437"/>
    </source>
</evidence>
<dbReference type="SUPFAM" id="SSF46785">
    <property type="entry name" value="Winged helix' DNA-binding domain"/>
    <property type="match status" value="1"/>
</dbReference>
<dbReference type="InterPro" id="IPR005119">
    <property type="entry name" value="LysR_subst-bd"/>
</dbReference>
<dbReference type="PANTHER" id="PTHR30346">
    <property type="entry name" value="TRANSCRIPTIONAL DUAL REGULATOR HCAR-RELATED"/>
    <property type="match status" value="1"/>
</dbReference>
<dbReference type="PANTHER" id="PTHR30346:SF28">
    <property type="entry name" value="HTH-TYPE TRANSCRIPTIONAL REGULATOR CYNR"/>
    <property type="match status" value="1"/>
</dbReference>
<accession>A0A4Y8MWI2</accession>
<evidence type="ECO:0000313" key="7">
    <source>
        <dbReference type="Proteomes" id="UP000297385"/>
    </source>
</evidence>
<organism evidence="6 7">
    <name type="scientific">Paraburkholderia dipogonis</name>
    <dbReference type="NCBI Taxonomy" id="1211383"/>
    <lineage>
        <taxon>Bacteria</taxon>
        <taxon>Pseudomonadati</taxon>
        <taxon>Pseudomonadota</taxon>
        <taxon>Betaproteobacteria</taxon>
        <taxon>Burkholderiales</taxon>
        <taxon>Burkholderiaceae</taxon>
        <taxon>Paraburkholderia</taxon>
    </lineage>
</organism>
<dbReference type="PROSITE" id="PS50931">
    <property type="entry name" value="HTH_LYSR"/>
    <property type="match status" value="1"/>
</dbReference>
<dbReference type="CDD" id="cd05466">
    <property type="entry name" value="PBP2_LTTR_substrate"/>
    <property type="match status" value="1"/>
</dbReference>
<dbReference type="GO" id="GO:0003677">
    <property type="term" value="F:DNA binding"/>
    <property type="evidence" value="ECO:0007669"/>
    <property type="project" value="UniProtKB-KW"/>
</dbReference>
<dbReference type="RefSeq" id="WP_134465187.1">
    <property type="nucleotide sequence ID" value="NZ_JBHMFL010000064.1"/>
</dbReference>
<sequence length="292" mass="32541">MELRQIRHFIAVAETGSFTKASERVSISQPALSASIAKLEAEFDVKLLDRGRARVVPTAAGVRLIEKANAILLVCNSVKSEVRSVAKSQAMRIGVLRTLSARAISNLITSFRRDNPGLAVALFDGTSAELLKQLTERRLDAIITIVEEDTAEEFESRILFKESFMLAVPSDHRFAKEQSVKLNELQGEPFISRTGCEMFKETIKVFVDRGVKLRVTFKTDQEDRALCLVNAGVGLAIVPELFTMPGTVLVRISDFDIHRSVCLQWLPDNDDEQLREFVKVVSGHAWRAPTVQ</sequence>
<dbReference type="Gene3D" id="1.10.10.10">
    <property type="entry name" value="Winged helix-like DNA-binding domain superfamily/Winged helix DNA-binding domain"/>
    <property type="match status" value="1"/>
</dbReference>
<evidence type="ECO:0000259" key="5">
    <source>
        <dbReference type="PROSITE" id="PS50931"/>
    </source>
</evidence>
<proteinExistence type="inferred from homology"/>
<gene>
    <name evidence="6" type="ORF">E2553_35340</name>
</gene>
<name>A0A4Y8MWI2_9BURK</name>
<dbReference type="GO" id="GO:0032993">
    <property type="term" value="C:protein-DNA complex"/>
    <property type="evidence" value="ECO:0007669"/>
    <property type="project" value="TreeGrafter"/>
</dbReference>
<comment type="similarity">
    <text evidence="1">Belongs to the LysR transcriptional regulatory family.</text>
</comment>
<dbReference type="SUPFAM" id="SSF53850">
    <property type="entry name" value="Periplasmic binding protein-like II"/>
    <property type="match status" value="1"/>
</dbReference>
<dbReference type="GeneID" id="97310974"/>
<dbReference type="InterPro" id="IPR036390">
    <property type="entry name" value="WH_DNA-bd_sf"/>
</dbReference>
<keyword evidence="4" id="KW-0804">Transcription</keyword>
<protein>
    <submittedName>
        <fullName evidence="6">LysR family transcriptional regulator</fullName>
    </submittedName>
</protein>
<evidence type="ECO:0000313" key="6">
    <source>
        <dbReference type="EMBL" id="TFE41910.1"/>
    </source>
</evidence>
<dbReference type="GO" id="GO:0003700">
    <property type="term" value="F:DNA-binding transcription factor activity"/>
    <property type="evidence" value="ECO:0007669"/>
    <property type="project" value="InterPro"/>
</dbReference>
<reference evidence="6 7" key="1">
    <citation type="submission" date="2019-03" db="EMBL/GenBank/DDBJ databases">
        <title>Complete Genome Sequence of Paraburkholderia dipogonis ICMP 19430T, a Nitrogen-fixing Symbiont of the South African Invasive Legume Dipogon lignosus in New Zealand.</title>
        <authorList>
            <person name="De Meyer S.E."/>
        </authorList>
    </citation>
    <scope>NUCLEOTIDE SEQUENCE [LARGE SCALE GENOMIC DNA]</scope>
    <source>
        <strain evidence="6 7">ICMP 19430</strain>
    </source>
</reference>
<dbReference type="FunFam" id="1.10.10.10:FF:000001">
    <property type="entry name" value="LysR family transcriptional regulator"/>
    <property type="match status" value="1"/>
</dbReference>
<comment type="caution">
    <text evidence="6">The sequence shown here is derived from an EMBL/GenBank/DDBJ whole genome shotgun (WGS) entry which is preliminary data.</text>
</comment>
<dbReference type="Proteomes" id="UP000297385">
    <property type="component" value="Unassembled WGS sequence"/>
</dbReference>
<keyword evidence="2" id="KW-0805">Transcription regulation</keyword>
<dbReference type="InterPro" id="IPR000847">
    <property type="entry name" value="LysR_HTH_N"/>
</dbReference>
<dbReference type="AlphaFoldDB" id="A0A4Y8MWI2"/>
<dbReference type="EMBL" id="SNVI01000002">
    <property type="protein sequence ID" value="TFE41910.1"/>
    <property type="molecule type" value="Genomic_DNA"/>
</dbReference>
<evidence type="ECO:0000256" key="3">
    <source>
        <dbReference type="ARBA" id="ARBA00023125"/>
    </source>
</evidence>
<dbReference type="InterPro" id="IPR036388">
    <property type="entry name" value="WH-like_DNA-bd_sf"/>
</dbReference>
<dbReference type="Pfam" id="PF00126">
    <property type="entry name" value="HTH_1"/>
    <property type="match status" value="1"/>
</dbReference>